<dbReference type="EMBL" id="LAZR01000032">
    <property type="protein sequence ID" value="KKO02204.1"/>
    <property type="molecule type" value="Genomic_DNA"/>
</dbReference>
<name>A0A0F9YCK2_9ZZZZ</name>
<dbReference type="CDD" id="cd09971">
    <property type="entry name" value="SdiA-regulated"/>
    <property type="match status" value="1"/>
</dbReference>
<reference evidence="4" key="1">
    <citation type="journal article" date="2015" name="Nature">
        <title>Complex archaea that bridge the gap between prokaryotes and eukaryotes.</title>
        <authorList>
            <person name="Spang A."/>
            <person name="Saw J.H."/>
            <person name="Jorgensen S.L."/>
            <person name="Zaremba-Niedzwiedzka K."/>
            <person name="Martijn J."/>
            <person name="Lind A.E."/>
            <person name="van Eijk R."/>
            <person name="Schleper C."/>
            <person name="Guy L."/>
            <person name="Ettema T.J."/>
        </authorList>
    </citation>
    <scope>NUCLEOTIDE SEQUENCE</scope>
</reference>
<evidence type="ECO:0000256" key="3">
    <source>
        <dbReference type="ARBA" id="ARBA00023136"/>
    </source>
</evidence>
<keyword evidence="2" id="KW-1003">Cell membrane</keyword>
<keyword evidence="3" id="KW-0472">Membrane</keyword>
<dbReference type="AlphaFoldDB" id="A0A0F9YCK2"/>
<evidence type="ECO:0008006" key="5">
    <source>
        <dbReference type="Google" id="ProtNLM"/>
    </source>
</evidence>
<comment type="caution">
    <text evidence="4">The sequence shown here is derived from an EMBL/GenBank/DDBJ whole genome shotgun (WGS) entry which is preliminary data.</text>
</comment>
<dbReference type="GO" id="GO:0005886">
    <property type="term" value="C:plasma membrane"/>
    <property type="evidence" value="ECO:0007669"/>
    <property type="project" value="UniProtKB-SubCell"/>
</dbReference>
<sequence length="296" mass="32805">MKRFLILAGFCLVLLVIVLRVLQLDVLLWHSWKLNRQAMPAQAVNLSRYRADIQARVVEGIDNNLSALAYNPQRESLFGVVNGTPLIVEISLEGELLRTIAVEGVDDMEGLAHIADNLYVIAEERTHRLVLVDIPDDAERIGTAEAPSLTLGVDAEGNQGLEGVAWDQAGNRLLVVKEKDPLRVLAVTGFVNAGDGEMDVGITELKQPESDRLFMSDLSSVSVHNESGHFLLLSDESRMVVEYDQQQRPVSLLGLWRGMSGLDSTVPQAEGLTMDPQQRIYMVSEPNLFYRFTPVD</sequence>
<proteinExistence type="predicted"/>
<dbReference type="SUPFAM" id="SSF50956">
    <property type="entry name" value="Thermostable phytase (3-phytase)"/>
    <property type="match status" value="1"/>
</dbReference>
<evidence type="ECO:0000313" key="4">
    <source>
        <dbReference type="EMBL" id="KKO02204.1"/>
    </source>
</evidence>
<accession>A0A0F9YCK2</accession>
<evidence type="ECO:0000256" key="2">
    <source>
        <dbReference type="ARBA" id="ARBA00022475"/>
    </source>
</evidence>
<gene>
    <name evidence="4" type="ORF">LCGC14_0110690</name>
</gene>
<organism evidence="4">
    <name type="scientific">marine sediment metagenome</name>
    <dbReference type="NCBI Taxonomy" id="412755"/>
    <lineage>
        <taxon>unclassified sequences</taxon>
        <taxon>metagenomes</taxon>
        <taxon>ecological metagenomes</taxon>
    </lineage>
</organism>
<dbReference type="Pfam" id="PF06977">
    <property type="entry name" value="SdiA-regulated"/>
    <property type="match status" value="1"/>
</dbReference>
<comment type="subcellular location">
    <subcellularLocation>
        <location evidence="1">Cell membrane</location>
    </subcellularLocation>
</comment>
<protein>
    <recommendedName>
        <fullName evidence="5">Phytase-like domain-containing protein</fullName>
    </recommendedName>
</protein>
<evidence type="ECO:0000256" key="1">
    <source>
        <dbReference type="ARBA" id="ARBA00004236"/>
    </source>
</evidence>
<dbReference type="InterPro" id="IPR009722">
    <property type="entry name" value="YjiK/CarP"/>
</dbReference>